<dbReference type="RefSeq" id="WP_149433136.1">
    <property type="nucleotide sequence ID" value="NZ_VLNY01000025.1"/>
</dbReference>
<comment type="caution">
    <text evidence="2">The sequence shown here is derived from an EMBL/GenBank/DDBJ whole genome shotgun (WGS) entry which is preliminary data.</text>
</comment>
<sequence>MTTPGGVAPGGAHQQGGKFGQDETEASARQKITQPTRDVWQIVQDAWKGRFEDQGAVLADQKDGQVALNGRLDLLQATAGHACAFMSHTYTVPPSTVVRIPFNTQLGPMKKAGVDTSAGRLVLKAGGLWRVDSQTCIEGYTLNQTIIPTSTAPFFTVITTYDAIVPHYVIQVMRADGSILSSRVFDGVTGVSMGASGFSAVAAPNSSHFSHTFVLDNMPPEDDPSAPEHWVYVQVSMIYTPVATGTFSNAFCTLNGGTKRSALTASRWSRDVANIVNAPTVPDGGAIT</sequence>
<name>A0A5A7S497_9NOCA</name>
<evidence type="ECO:0000313" key="2">
    <source>
        <dbReference type="EMBL" id="KAA0016756.1"/>
    </source>
</evidence>
<reference evidence="2 3" key="1">
    <citation type="submission" date="2019-07" db="EMBL/GenBank/DDBJ databases">
        <title>Rhodococcus cavernicolus sp. nov., isolated from a cave.</title>
        <authorList>
            <person name="Lee S.D."/>
        </authorList>
    </citation>
    <scope>NUCLEOTIDE SEQUENCE [LARGE SCALE GENOMIC DNA]</scope>
    <source>
        <strain evidence="2 3">C1-24</strain>
    </source>
</reference>
<feature type="compositionally biased region" description="Gly residues" evidence="1">
    <location>
        <begin position="7"/>
        <end position="19"/>
    </location>
</feature>
<organism evidence="2 3">
    <name type="scientific">Antrihabitans cavernicola</name>
    <dbReference type="NCBI Taxonomy" id="2495913"/>
    <lineage>
        <taxon>Bacteria</taxon>
        <taxon>Bacillati</taxon>
        <taxon>Actinomycetota</taxon>
        <taxon>Actinomycetes</taxon>
        <taxon>Mycobacteriales</taxon>
        <taxon>Nocardiaceae</taxon>
        <taxon>Antrihabitans</taxon>
    </lineage>
</organism>
<dbReference type="EMBL" id="VLNY01000025">
    <property type="protein sequence ID" value="KAA0016756.1"/>
    <property type="molecule type" value="Genomic_DNA"/>
</dbReference>
<evidence type="ECO:0000256" key="1">
    <source>
        <dbReference type="SAM" id="MobiDB-lite"/>
    </source>
</evidence>
<dbReference type="AlphaFoldDB" id="A0A5A7S497"/>
<keyword evidence="3" id="KW-1185">Reference proteome</keyword>
<proteinExistence type="predicted"/>
<protein>
    <submittedName>
        <fullName evidence="2">Uncharacterized protein</fullName>
    </submittedName>
</protein>
<gene>
    <name evidence="2" type="ORF">FOY51_25760</name>
</gene>
<dbReference type="OrthoDB" id="4485482at2"/>
<evidence type="ECO:0000313" key="3">
    <source>
        <dbReference type="Proteomes" id="UP000322244"/>
    </source>
</evidence>
<feature type="region of interest" description="Disordered" evidence="1">
    <location>
        <begin position="1"/>
        <end position="34"/>
    </location>
</feature>
<accession>A0A5A7S497</accession>
<dbReference type="Proteomes" id="UP000322244">
    <property type="component" value="Unassembled WGS sequence"/>
</dbReference>